<dbReference type="PRINTS" id="PR00039">
    <property type="entry name" value="HTHLYSR"/>
</dbReference>
<evidence type="ECO:0000313" key="7">
    <source>
        <dbReference type="Proteomes" id="UP000494119"/>
    </source>
</evidence>
<dbReference type="RefSeq" id="WP_175195924.1">
    <property type="nucleotide sequence ID" value="NZ_CADIKL010000016.1"/>
</dbReference>
<dbReference type="InterPro" id="IPR036388">
    <property type="entry name" value="WH-like_DNA-bd_sf"/>
</dbReference>
<dbReference type="InterPro" id="IPR036390">
    <property type="entry name" value="WH_DNA-bd_sf"/>
</dbReference>
<keyword evidence="3" id="KW-0238">DNA-binding</keyword>
<dbReference type="Pfam" id="PF00126">
    <property type="entry name" value="HTH_1"/>
    <property type="match status" value="1"/>
</dbReference>
<dbReference type="GO" id="GO:0006351">
    <property type="term" value="P:DNA-templated transcription"/>
    <property type="evidence" value="ECO:0007669"/>
    <property type="project" value="TreeGrafter"/>
</dbReference>
<dbReference type="SUPFAM" id="SSF53850">
    <property type="entry name" value="Periplasmic binding protein-like II"/>
    <property type="match status" value="1"/>
</dbReference>
<dbReference type="Gene3D" id="3.40.190.10">
    <property type="entry name" value="Periplasmic binding protein-like II"/>
    <property type="match status" value="2"/>
</dbReference>
<dbReference type="PANTHER" id="PTHR30537">
    <property type="entry name" value="HTH-TYPE TRANSCRIPTIONAL REGULATOR"/>
    <property type="match status" value="1"/>
</dbReference>
<organism evidence="6 7">
    <name type="scientific">Paraburkholderia caffeinitolerans</name>
    <dbReference type="NCBI Taxonomy" id="1723730"/>
    <lineage>
        <taxon>Bacteria</taxon>
        <taxon>Pseudomonadati</taxon>
        <taxon>Pseudomonadota</taxon>
        <taxon>Betaproteobacteria</taxon>
        <taxon>Burkholderiales</taxon>
        <taxon>Burkholderiaceae</taxon>
        <taxon>Paraburkholderia</taxon>
    </lineage>
</organism>
<dbReference type="Proteomes" id="UP000494119">
    <property type="component" value="Unassembled WGS sequence"/>
</dbReference>
<dbReference type="InterPro" id="IPR000847">
    <property type="entry name" value="LysR_HTH_N"/>
</dbReference>
<dbReference type="SUPFAM" id="SSF46785">
    <property type="entry name" value="Winged helix' DNA-binding domain"/>
    <property type="match status" value="1"/>
</dbReference>
<keyword evidence="7" id="KW-1185">Reference proteome</keyword>
<dbReference type="InterPro" id="IPR005119">
    <property type="entry name" value="LysR_subst-bd"/>
</dbReference>
<dbReference type="GO" id="GO:0043565">
    <property type="term" value="F:sequence-specific DNA binding"/>
    <property type="evidence" value="ECO:0007669"/>
    <property type="project" value="TreeGrafter"/>
</dbReference>
<dbReference type="FunFam" id="1.10.10.10:FF:000038">
    <property type="entry name" value="Glycine cleavage system transcriptional activator"/>
    <property type="match status" value="1"/>
</dbReference>
<feature type="domain" description="HTH lysR-type" evidence="5">
    <location>
        <begin position="9"/>
        <end position="66"/>
    </location>
</feature>
<dbReference type="Pfam" id="PF03466">
    <property type="entry name" value="LysR_substrate"/>
    <property type="match status" value="1"/>
</dbReference>
<dbReference type="GO" id="GO:0003700">
    <property type="term" value="F:DNA-binding transcription factor activity"/>
    <property type="evidence" value="ECO:0007669"/>
    <property type="project" value="InterPro"/>
</dbReference>
<keyword evidence="2" id="KW-0805">Transcription regulation</keyword>
<evidence type="ECO:0000256" key="1">
    <source>
        <dbReference type="ARBA" id="ARBA00009437"/>
    </source>
</evidence>
<evidence type="ECO:0000256" key="4">
    <source>
        <dbReference type="ARBA" id="ARBA00023163"/>
    </source>
</evidence>
<keyword evidence="4" id="KW-0804">Transcription</keyword>
<evidence type="ECO:0000256" key="2">
    <source>
        <dbReference type="ARBA" id="ARBA00023015"/>
    </source>
</evidence>
<dbReference type="Gene3D" id="1.10.10.10">
    <property type="entry name" value="Winged helix-like DNA-binding domain superfamily/Winged helix DNA-binding domain"/>
    <property type="match status" value="1"/>
</dbReference>
<dbReference type="AlphaFoldDB" id="A0A6J5G6C0"/>
<evidence type="ECO:0000256" key="3">
    <source>
        <dbReference type="ARBA" id="ARBA00023125"/>
    </source>
</evidence>
<name>A0A6J5G6C0_9BURK</name>
<accession>A0A6J5G6C0</accession>
<evidence type="ECO:0000259" key="5">
    <source>
        <dbReference type="PROSITE" id="PS50931"/>
    </source>
</evidence>
<evidence type="ECO:0000313" key="6">
    <source>
        <dbReference type="EMBL" id="CAB3792402.1"/>
    </source>
</evidence>
<gene>
    <name evidence="6" type="primary">gcvA_10</name>
    <name evidence="6" type="ORF">LMG28688_03503</name>
</gene>
<dbReference type="InterPro" id="IPR058163">
    <property type="entry name" value="LysR-type_TF_proteobact-type"/>
</dbReference>
<dbReference type="PROSITE" id="PS50931">
    <property type="entry name" value="HTH_LYSR"/>
    <property type="match status" value="1"/>
</dbReference>
<protein>
    <submittedName>
        <fullName evidence="6">Glycine cleavage system transcriptional activator</fullName>
    </submittedName>
</protein>
<dbReference type="PANTHER" id="PTHR30537:SF26">
    <property type="entry name" value="GLYCINE CLEAVAGE SYSTEM TRANSCRIPTIONAL ACTIVATOR"/>
    <property type="match status" value="1"/>
</dbReference>
<proteinExistence type="inferred from homology"/>
<comment type="similarity">
    <text evidence="1">Belongs to the LysR transcriptional regulatory family.</text>
</comment>
<dbReference type="CDD" id="cd08432">
    <property type="entry name" value="PBP2_GcdR_TrpI_HvrB_AmpR_like"/>
    <property type="match status" value="1"/>
</dbReference>
<sequence>MKDPNETLPSLNALRAFEAASRHLSFRRAAEELGVTEGAVGQHIRGLETALALKLFERKPRALALTENGQSYAVSVRRAFDLLVEATQALRPQPLKLAMTVTPTFAAKWLIPRLPDFTAAHPEIDLRIVATERLSHFQTDGVDLAVRYGSPPFGAGLNAELLFDDILIAVAAPRALAGARKANGIVARHALLHDAHNLWPQFLAQIHQPLPSAAKKHIRFNQTSLAIDAALEGQGIALAHWAFVARDVAAGRLTRVFEDELRTDAGFYLVFPRKLQHPEPVAKLREWLHQQASAQSQAASA</sequence>
<dbReference type="EMBL" id="CADIKL010000016">
    <property type="protein sequence ID" value="CAB3792402.1"/>
    <property type="molecule type" value="Genomic_DNA"/>
</dbReference>
<reference evidence="6 7" key="1">
    <citation type="submission" date="2020-04" db="EMBL/GenBank/DDBJ databases">
        <authorList>
            <person name="De Canck E."/>
        </authorList>
    </citation>
    <scope>NUCLEOTIDE SEQUENCE [LARGE SCALE GENOMIC DNA]</scope>
    <source>
        <strain evidence="6 7">LMG 28688</strain>
    </source>
</reference>